<evidence type="ECO:0000313" key="3">
    <source>
        <dbReference type="EMBL" id="MVO08914.1"/>
    </source>
</evidence>
<feature type="transmembrane region" description="Helical" evidence="1">
    <location>
        <begin position="143"/>
        <end position="164"/>
    </location>
</feature>
<evidence type="ECO:0000259" key="2">
    <source>
        <dbReference type="Pfam" id="PF07700"/>
    </source>
</evidence>
<sequence length="180" mass="20497">MYGIVNKAIQDLVTSNFGEEKWEIILEKSGIEEDFFISGEAYDDAITFKLAQAVSEEMNLSLQEVLIAFGEWWVVKTTKEKYGGLMESGGSTFKEFLINLPLFHNRVMLIYPKLTPPEFKVSDISENNLNLHYFSKREGLQEFVRGLIQGLAIMFGVSATITLLQTRDLGDSHEIFNVSW</sequence>
<dbReference type="SUPFAM" id="SSF111126">
    <property type="entry name" value="Ligand-binding domain in the NO signalling and Golgi transport"/>
    <property type="match status" value="1"/>
</dbReference>
<dbReference type="EMBL" id="WQLW01000004">
    <property type="protein sequence ID" value="MVO08914.1"/>
    <property type="molecule type" value="Genomic_DNA"/>
</dbReference>
<keyword evidence="1" id="KW-1133">Transmembrane helix</keyword>
<reference evidence="4" key="1">
    <citation type="submission" date="2019-05" db="EMBL/GenBank/DDBJ databases">
        <title>Flavobacterium profundi sp. nov., isolated from a deep-sea seamount.</title>
        <authorList>
            <person name="Zhang D.-C."/>
        </authorList>
    </citation>
    <scope>NUCLEOTIDE SEQUENCE [LARGE SCALE GENOMIC DNA]</scope>
    <source>
        <strain evidence="4">TP390</strain>
    </source>
</reference>
<keyword evidence="1" id="KW-0472">Membrane</keyword>
<dbReference type="Pfam" id="PF07700">
    <property type="entry name" value="HNOB"/>
    <property type="match status" value="1"/>
</dbReference>
<comment type="caution">
    <text evidence="3">The sequence shown here is derived from an EMBL/GenBank/DDBJ whole genome shotgun (WGS) entry which is preliminary data.</text>
</comment>
<dbReference type="GO" id="GO:0020037">
    <property type="term" value="F:heme binding"/>
    <property type="evidence" value="ECO:0007669"/>
    <property type="project" value="InterPro"/>
</dbReference>
<dbReference type="PANTHER" id="PTHR45655:SF13">
    <property type="entry name" value="SOLUBLE GUANYLATE CYCLASE GCY-32-RELATED"/>
    <property type="match status" value="1"/>
</dbReference>
<protein>
    <submittedName>
        <fullName evidence="3">Heme NO-binding protein</fullName>
    </submittedName>
</protein>
<proteinExistence type="predicted"/>
<name>A0A6I4IH72_9FLAO</name>
<dbReference type="InterPro" id="IPR011644">
    <property type="entry name" value="Heme_NO-bd"/>
</dbReference>
<dbReference type="PANTHER" id="PTHR45655">
    <property type="entry name" value="GUANYLATE CYCLASE SOLUBLE SUBUNIT BETA-2"/>
    <property type="match status" value="1"/>
</dbReference>
<dbReference type="Proteomes" id="UP000431264">
    <property type="component" value="Unassembled WGS sequence"/>
</dbReference>
<dbReference type="AlphaFoldDB" id="A0A6I4IH72"/>
<organism evidence="3 4">
    <name type="scientific">Flavobacterium profundi</name>
    <dbReference type="NCBI Taxonomy" id="1774945"/>
    <lineage>
        <taxon>Bacteria</taxon>
        <taxon>Pseudomonadati</taxon>
        <taxon>Bacteroidota</taxon>
        <taxon>Flavobacteriia</taxon>
        <taxon>Flavobacteriales</taxon>
        <taxon>Flavobacteriaceae</taxon>
        <taxon>Flavobacterium</taxon>
    </lineage>
</organism>
<feature type="domain" description="Heme NO-binding" evidence="2">
    <location>
        <begin position="2"/>
        <end position="162"/>
    </location>
</feature>
<dbReference type="OrthoDB" id="981203at2"/>
<dbReference type="RefSeq" id="WP_140997307.1">
    <property type="nucleotide sequence ID" value="NZ_VDCZ01000004.1"/>
</dbReference>
<keyword evidence="4" id="KW-1185">Reference proteome</keyword>
<dbReference type="Gene3D" id="3.90.1520.10">
    <property type="entry name" value="H-NOX domain"/>
    <property type="match status" value="1"/>
</dbReference>
<gene>
    <name evidence="3" type="ORF">GOQ30_07020</name>
</gene>
<evidence type="ECO:0000313" key="4">
    <source>
        <dbReference type="Proteomes" id="UP000431264"/>
    </source>
</evidence>
<dbReference type="InterPro" id="IPR024096">
    <property type="entry name" value="NO_sig/Golgi_transp_ligand-bd"/>
</dbReference>
<dbReference type="InterPro" id="IPR038158">
    <property type="entry name" value="H-NOX_domain_sf"/>
</dbReference>
<keyword evidence="1" id="KW-0812">Transmembrane</keyword>
<evidence type="ECO:0000256" key="1">
    <source>
        <dbReference type="SAM" id="Phobius"/>
    </source>
</evidence>
<accession>A0A6I4IH72</accession>